<evidence type="ECO:0000313" key="2">
    <source>
        <dbReference type="EMBL" id="QHT86189.1"/>
    </source>
</evidence>
<evidence type="ECO:0000256" key="1">
    <source>
        <dbReference type="SAM" id="MobiDB-lite"/>
    </source>
</evidence>
<proteinExistence type="predicted"/>
<protein>
    <submittedName>
        <fullName evidence="2">Uncharacterized protein</fullName>
    </submittedName>
</protein>
<dbReference type="EMBL" id="MN740062">
    <property type="protein sequence ID" value="QHT86189.1"/>
    <property type="molecule type" value="Genomic_DNA"/>
</dbReference>
<organism evidence="2">
    <name type="scientific">viral metagenome</name>
    <dbReference type="NCBI Taxonomy" id="1070528"/>
    <lineage>
        <taxon>unclassified sequences</taxon>
        <taxon>metagenomes</taxon>
        <taxon>organismal metagenomes</taxon>
    </lineage>
</organism>
<reference evidence="2" key="1">
    <citation type="journal article" date="2020" name="Nature">
        <title>Giant virus diversity and host interactions through global metagenomics.</title>
        <authorList>
            <person name="Schulz F."/>
            <person name="Roux S."/>
            <person name="Paez-Espino D."/>
            <person name="Jungbluth S."/>
            <person name="Walsh D.A."/>
            <person name="Denef V.J."/>
            <person name="McMahon K.D."/>
            <person name="Konstantinidis K.T."/>
            <person name="Eloe-Fadrosh E.A."/>
            <person name="Kyrpides N.C."/>
            <person name="Woyke T."/>
        </authorList>
    </citation>
    <scope>NUCLEOTIDE SEQUENCE</scope>
    <source>
        <strain evidence="2">GVMAG-M-3300023184-184</strain>
    </source>
</reference>
<sequence>MSNYYYKTNTTLSSIIKGTTNTNIQAAYGGTGGLIIATSTFSSVVTETPSTLNYSYQGTDISTSCIAYWEEGSSGTPTKPIWCTKIRAILVGGGGAGANGQTGNYVSAVNQNTGTISKWANGNDGNGPLGTYEIVSVPSGYNSTDVKLPIHDDNNNTHITNNVNAYNQRYNYYGNTHHNQYGYITTNHINTAAYQISGLGGGGGGGGGFLYLGETSIGGNTPTISFTPVASKGKTTTLTIGSSTWAALGGTNASGVTSGTGGSTSGTANQITDGENGTTATTPAAGSGGKCFLKDYASSLTYGKGGDGSNGVGGGGTPGNPGTTGTEYYRIYFLTG</sequence>
<feature type="region of interest" description="Disordered" evidence="1">
    <location>
        <begin position="256"/>
        <end position="284"/>
    </location>
</feature>
<accession>A0A6C0I089</accession>
<dbReference type="AlphaFoldDB" id="A0A6C0I089"/>
<name>A0A6C0I089_9ZZZZ</name>